<evidence type="ECO:0000259" key="2">
    <source>
        <dbReference type="Pfam" id="PF13613"/>
    </source>
</evidence>
<comment type="caution">
    <text evidence="3">The sequence shown here is derived from an EMBL/GenBank/DDBJ whole genome shotgun (WGS) entry which is preliminary data.</text>
</comment>
<dbReference type="Pfam" id="PF13613">
    <property type="entry name" value="HTH_Tnp_4"/>
    <property type="match status" value="1"/>
</dbReference>
<evidence type="ECO:0000313" key="4">
    <source>
        <dbReference type="Proteomes" id="UP001293791"/>
    </source>
</evidence>
<evidence type="ECO:0000313" key="3">
    <source>
        <dbReference type="EMBL" id="MDZ5761664.1"/>
    </source>
</evidence>
<gene>
    <name evidence="3" type="ORF">Cyrtocomes_00020</name>
</gene>
<proteinExistence type="predicted"/>
<keyword evidence="1" id="KW-1133">Transmembrane helix</keyword>
<dbReference type="Pfam" id="PF03400">
    <property type="entry name" value="DDE_Tnp_IS1"/>
    <property type="match status" value="1"/>
</dbReference>
<dbReference type="InterPro" id="IPR027805">
    <property type="entry name" value="Transposase_HTH_dom"/>
</dbReference>
<feature type="domain" description="Transposase Helix-turn-helix" evidence="2">
    <location>
        <begin position="161"/>
        <end position="203"/>
    </location>
</feature>
<sequence>MKCSIFFKKSQKLWVIKDRSRTIACVTGDATTFKRLFEKVESLENCRFYTDDWDAFAKILPKNRHVIGKSGTVCIEHNNSNTRHDPPHKNCIQRRIYGYYKASGALLQHRRFFSIIRIHYYLSLGENSRIIKWNKEILKKTEEKELWRKIQYIYIYLFIGMLLILLEYLKEYTTYFHIRSSYVISKSTYYRNIKWIEDTLIKHPDLALPFYL</sequence>
<feature type="transmembrane region" description="Helical" evidence="1">
    <location>
        <begin position="152"/>
        <end position="169"/>
    </location>
</feature>
<dbReference type="InterPro" id="IPR005063">
    <property type="entry name" value="Transposase_27"/>
</dbReference>
<protein>
    <submittedName>
        <fullName evidence="3">IS5 family transposase domain protein</fullName>
    </submittedName>
</protein>
<name>A0ABU5L775_9RICK</name>
<dbReference type="Proteomes" id="UP001293791">
    <property type="component" value="Unassembled WGS sequence"/>
</dbReference>
<reference evidence="3 4" key="1">
    <citation type="submission" date="2023-02" db="EMBL/GenBank/DDBJ databases">
        <title>Host association and intracellularity evolved multiple times independently in the Rickettsiales.</title>
        <authorList>
            <person name="Castelli M."/>
            <person name="Nardi T."/>
            <person name="Gammuto L."/>
            <person name="Bellinzona G."/>
            <person name="Sabaneyeva E."/>
            <person name="Potekhin A."/>
            <person name="Serra V."/>
            <person name="Petroni G."/>
            <person name="Sassera D."/>
        </authorList>
    </citation>
    <scope>NUCLEOTIDE SEQUENCE [LARGE SCALE GENOMIC DNA]</scope>
    <source>
        <strain evidence="3 4">BOD18</strain>
    </source>
</reference>
<organism evidence="3 4">
    <name type="scientific">Candidatus Cyrtobacter comes</name>
    <dbReference type="NCBI Taxonomy" id="675776"/>
    <lineage>
        <taxon>Bacteria</taxon>
        <taxon>Pseudomonadati</taxon>
        <taxon>Pseudomonadota</taxon>
        <taxon>Alphaproteobacteria</taxon>
        <taxon>Rickettsiales</taxon>
        <taxon>Candidatus Midichloriaceae</taxon>
        <taxon>Candidatus Cyrtobacter</taxon>
    </lineage>
</organism>
<keyword evidence="4" id="KW-1185">Reference proteome</keyword>
<accession>A0ABU5L775</accession>
<evidence type="ECO:0000256" key="1">
    <source>
        <dbReference type="SAM" id="Phobius"/>
    </source>
</evidence>
<dbReference type="EMBL" id="JARGYT010000001">
    <property type="protein sequence ID" value="MDZ5761664.1"/>
    <property type="molecule type" value="Genomic_DNA"/>
</dbReference>
<keyword evidence="1" id="KW-0472">Membrane</keyword>
<keyword evidence="1" id="KW-0812">Transmembrane</keyword>